<evidence type="ECO:0000313" key="2">
    <source>
        <dbReference type="Proteomes" id="UP000494245"/>
    </source>
</evidence>
<reference evidence="1 2" key="2">
    <citation type="submission" date="2020-05" db="EMBL/GenBank/DDBJ databases">
        <title>Draft genome sequence of Desulfovibrio sp. strainFSS-1.</title>
        <authorList>
            <person name="Shimoshige H."/>
            <person name="Kobayashi H."/>
            <person name="Maekawa T."/>
        </authorList>
    </citation>
    <scope>NUCLEOTIDE SEQUENCE [LARGE SCALE GENOMIC DNA]</scope>
    <source>
        <strain evidence="1 2">SIID29052-01</strain>
    </source>
</reference>
<keyword evidence="2" id="KW-1185">Reference proteome</keyword>
<dbReference type="AlphaFoldDB" id="A0A6V8LYN2"/>
<reference evidence="1 2" key="1">
    <citation type="submission" date="2020-04" db="EMBL/GenBank/DDBJ databases">
        <authorList>
            <consortium name="Desulfovibrio sp. FSS-1 genome sequencing consortium"/>
            <person name="Shimoshige H."/>
            <person name="Kobayashi H."/>
            <person name="Maekawa T."/>
        </authorList>
    </citation>
    <scope>NUCLEOTIDE SEQUENCE [LARGE SCALE GENOMIC DNA]</scope>
    <source>
        <strain evidence="1 2">SIID29052-01</strain>
    </source>
</reference>
<dbReference type="EMBL" id="BLTE01000012">
    <property type="protein sequence ID" value="GFK94757.1"/>
    <property type="molecule type" value="Genomic_DNA"/>
</dbReference>
<gene>
    <name evidence="1" type="ORF">NNJEOMEG_02604</name>
</gene>
<accession>A0A6V8LYN2</accession>
<dbReference type="Proteomes" id="UP000494245">
    <property type="component" value="Unassembled WGS sequence"/>
</dbReference>
<protein>
    <submittedName>
        <fullName evidence="1">Uncharacterized protein</fullName>
    </submittedName>
</protein>
<organism evidence="1 2">
    <name type="scientific">Fundidesulfovibrio magnetotacticus</name>
    <dbReference type="NCBI Taxonomy" id="2730080"/>
    <lineage>
        <taxon>Bacteria</taxon>
        <taxon>Pseudomonadati</taxon>
        <taxon>Thermodesulfobacteriota</taxon>
        <taxon>Desulfovibrionia</taxon>
        <taxon>Desulfovibrionales</taxon>
        <taxon>Desulfovibrionaceae</taxon>
        <taxon>Fundidesulfovibrio</taxon>
    </lineage>
</organism>
<proteinExistence type="predicted"/>
<evidence type="ECO:0000313" key="1">
    <source>
        <dbReference type="EMBL" id="GFK94757.1"/>
    </source>
</evidence>
<comment type="caution">
    <text evidence="1">The sequence shown here is derived from an EMBL/GenBank/DDBJ whole genome shotgun (WGS) entry which is preliminary data.</text>
</comment>
<sequence length="102" mass="10880">MLSSISTWISTPPEDHLAPPVEHLVFLPAAPDRAQHGRLALQGLHRLCVIRQVHGQCPATARRANGPTTPTTRDMASRAVPQVAFTAGLSARICSLAAVAIR</sequence>
<name>A0A6V8LYN2_9BACT</name>